<evidence type="ECO:0000313" key="4">
    <source>
        <dbReference type="EMBL" id="CAJ1401098.1"/>
    </source>
</evidence>
<dbReference type="GO" id="GO:0031123">
    <property type="term" value="P:RNA 3'-end processing"/>
    <property type="evidence" value="ECO:0007669"/>
    <property type="project" value="TreeGrafter"/>
</dbReference>
<dbReference type="Gene3D" id="1.10.1410.10">
    <property type="match status" value="1"/>
</dbReference>
<evidence type="ECO:0000259" key="3">
    <source>
        <dbReference type="Pfam" id="PF22600"/>
    </source>
</evidence>
<dbReference type="PANTHER" id="PTHR12271">
    <property type="entry name" value="POLY A POLYMERASE CID PAP -RELATED"/>
    <property type="match status" value="1"/>
</dbReference>
<dbReference type="Pfam" id="PF22600">
    <property type="entry name" value="MTPAP-like_central"/>
    <property type="match status" value="1"/>
</dbReference>
<dbReference type="SUPFAM" id="SSF81301">
    <property type="entry name" value="Nucleotidyltransferase"/>
    <property type="match status" value="1"/>
</dbReference>
<gene>
    <name evidence="4" type="ORF">EVOR1521_LOCUS24310</name>
</gene>
<evidence type="ECO:0000313" key="5">
    <source>
        <dbReference type="Proteomes" id="UP001178507"/>
    </source>
</evidence>
<comment type="caution">
    <text evidence="4">The sequence shown here is derived from an EMBL/GenBank/DDBJ whole genome shotgun (WGS) entry which is preliminary data.</text>
</comment>
<dbReference type="AlphaFoldDB" id="A0AA36J9S3"/>
<organism evidence="4 5">
    <name type="scientific">Effrenium voratum</name>
    <dbReference type="NCBI Taxonomy" id="2562239"/>
    <lineage>
        <taxon>Eukaryota</taxon>
        <taxon>Sar</taxon>
        <taxon>Alveolata</taxon>
        <taxon>Dinophyceae</taxon>
        <taxon>Suessiales</taxon>
        <taxon>Symbiodiniaceae</taxon>
        <taxon>Effrenium</taxon>
    </lineage>
</organism>
<evidence type="ECO:0000256" key="2">
    <source>
        <dbReference type="SAM" id="MobiDB-lite"/>
    </source>
</evidence>
<dbReference type="SUPFAM" id="SSF81631">
    <property type="entry name" value="PAP/OAS1 substrate-binding domain"/>
    <property type="match status" value="1"/>
</dbReference>
<dbReference type="GO" id="GO:0016779">
    <property type="term" value="F:nucleotidyltransferase activity"/>
    <property type="evidence" value="ECO:0007669"/>
    <property type="project" value="TreeGrafter"/>
</dbReference>
<dbReference type="PANTHER" id="PTHR12271:SF40">
    <property type="entry name" value="POLY(A) RNA POLYMERASE GLD2"/>
    <property type="match status" value="1"/>
</dbReference>
<feature type="non-terminal residue" evidence="4">
    <location>
        <position position="1"/>
    </location>
</feature>
<evidence type="ECO:0000256" key="1">
    <source>
        <dbReference type="SAM" id="Coils"/>
    </source>
</evidence>
<feature type="region of interest" description="Disordered" evidence="2">
    <location>
        <begin position="66"/>
        <end position="85"/>
    </location>
</feature>
<accession>A0AA36J9S3</accession>
<dbReference type="InterPro" id="IPR043519">
    <property type="entry name" value="NT_sf"/>
</dbReference>
<dbReference type="EMBL" id="CAUJNA010003399">
    <property type="protein sequence ID" value="CAJ1401098.1"/>
    <property type="molecule type" value="Genomic_DNA"/>
</dbReference>
<dbReference type="Gene3D" id="3.30.460.10">
    <property type="entry name" value="Beta Polymerase, domain 2"/>
    <property type="match status" value="1"/>
</dbReference>
<sequence>MRRSFDRPELLPAAYAALQVLRQGARDPPLEEWRRQHVPAHLQLTEQGLDQAAAQLELRLANAGGVSLSPSKPGQPSGASAGSTQAVPQELVAEFLHEGPDTKLLRRSLEDLVADSLQLPTPAVHAHLVGSRLYGAALPDADLDIVVEIQDLGQPEVSQDTSRQVSMKRLLRLRRELEAEQDNMWKVEEMALDARRPTLRLRWSGLTIGVEVTFDQHLVTLAKSELLARACKEASFPKPGAVLLMARAWAQRRQICGQRQGYPSGYGLGLMVAYHWRRMGFLGALRPKSRQSLSFARSEAPENSSEVDAEMLAKFFQP</sequence>
<keyword evidence="1" id="KW-0175">Coiled coil</keyword>
<name>A0AA36J9S3_9DINO</name>
<keyword evidence="5" id="KW-1185">Reference proteome</keyword>
<proteinExistence type="predicted"/>
<feature type="compositionally biased region" description="Polar residues" evidence="2">
    <location>
        <begin position="68"/>
        <end position="85"/>
    </location>
</feature>
<protein>
    <recommendedName>
        <fullName evidence="3">Poly(A) RNA polymerase mitochondrial-like central palm domain-containing protein</fullName>
    </recommendedName>
</protein>
<dbReference type="InterPro" id="IPR054708">
    <property type="entry name" value="MTPAP-like_central"/>
</dbReference>
<reference evidence="4" key="1">
    <citation type="submission" date="2023-08" db="EMBL/GenBank/DDBJ databases">
        <authorList>
            <person name="Chen Y."/>
            <person name="Shah S."/>
            <person name="Dougan E. K."/>
            <person name="Thang M."/>
            <person name="Chan C."/>
        </authorList>
    </citation>
    <scope>NUCLEOTIDE SEQUENCE</scope>
</reference>
<feature type="coiled-coil region" evidence="1">
    <location>
        <begin position="163"/>
        <end position="190"/>
    </location>
</feature>
<feature type="domain" description="Poly(A) RNA polymerase mitochondrial-like central palm" evidence="3">
    <location>
        <begin position="105"/>
        <end position="227"/>
    </location>
</feature>
<dbReference type="Proteomes" id="UP001178507">
    <property type="component" value="Unassembled WGS sequence"/>
</dbReference>